<evidence type="ECO:0000313" key="3">
    <source>
        <dbReference type="Proteomes" id="UP000214603"/>
    </source>
</evidence>
<sequence>MSLPKFFKDAEGFCYTATEHLAKLMHLTPWDGEVDDKGFAVERKPRKPRAQASEVPAAEAQPQAPEPPAEPAAPAAPEGVE</sequence>
<protein>
    <submittedName>
        <fullName evidence="2">Uncharacterized protein</fullName>
    </submittedName>
</protein>
<name>A0A225M1R6_9BURK</name>
<dbReference type="Proteomes" id="UP000214603">
    <property type="component" value="Unassembled WGS sequence"/>
</dbReference>
<evidence type="ECO:0000256" key="1">
    <source>
        <dbReference type="SAM" id="MobiDB-lite"/>
    </source>
</evidence>
<dbReference type="RefSeq" id="WP_088605454.1">
    <property type="nucleotide sequence ID" value="NZ_NJIH01000013.1"/>
</dbReference>
<accession>A0A225M1R6</accession>
<feature type="compositionally biased region" description="Low complexity" evidence="1">
    <location>
        <begin position="72"/>
        <end position="81"/>
    </location>
</feature>
<feature type="compositionally biased region" description="Low complexity" evidence="1">
    <location>
        <begin position="50"/>
        <end position="63"/>
    </location>
</feature>
<gene>
    <name evidence="2" type="ORF">CEY11_21395</name>
</gene>
<comment type="caution">
    <text evidence="2">The sequence shown here is derived from an EMBL/GenBank/DDBJ whole genome shotgun (WGS) entry which is preliminary data.</text>
</comment>
<reference evidence="3" key="1">
    <citation type="submission" date="2017-06" db="EMBL/GenBank/DDBJ databases">
        <title>Herbaspirillum phytohormonus sp. nov., isolated from the root nodule of Robinia pseudoacacia in lead-zinc mine.</title>
        <authorList>
            <person name="Fan M."/>
            <person name="Lin Y."/>
        </authorList>
    </citation>
    <scope>NUCLEOTIDE SEQUENCE [LARGE SCALE GENOMIC DNA]</scope>
    <source>
        <strain evidence="3">SC-089</strain>
    </source>
</reference>
<proteinExistence type="predicted"/>
<feature type="region of interest" description="Disordered" evidence="1">
    <location>
        <begin position="38"/>
        <end position="81"/>
    </location>
</feature>
<keyword evidence="3" id="KW-1185">Reference proteome</keyword>
<evidence type="ECO:0000313" key="2">
    <source>
        <dbReference type="EMBL" id="OWT55267.1"/>
    </source>
</evidence>
<dbReference type="AlphaFoldDB" id="A0A225M1R6"/>
<dbReference type="EMBL" id="NJIH01000013">
    <property type="protein sequence ID" value="OWT55267.1"/>
    <property type="molecule type" value="Genomic_DNA"/>
</dbReference>
<organism evidence="2 3">
    <name type="scientific">Candidimonas nitroreducens</name>
    <dbReference type="NCBI Taxonomy" id="683354"/>
    <lineage>
        <taxon>Bacteria</taxon>
        <taxon>Pseudomonadati</taxon>
        <taxon>Pseudomonadota</taxon>
        <taxon>Betaproteobacteria</taxon>
        <taxon>Burkholderiales</taxon>
        <taxon>Alcaligenaceae</taxon>
        <taxon>Candidimonas</taxon>
    </lineage>
</organism>